<evidence type="ECO:0000256" key="2">
    <source>
        <dbReference type="ARBA" id="ARBA00023015"/>
    </source>
</evidence>
<dbReference type="InterPro" id="IPR005119">
    <property type="entry name" value="LysR_subst-bd"/>
</dbReference>
<keyword evidence="7" id="KW-1185">Reference proteome</keyword>
<proteinExistence type="inferred from homology"/>
<sequence length="314" mass="33348">MLDLSRLSALKAIAEHGSMARAAVALGYTPSAVSQQIAKLEREVRAELLERKGSGAELTPAAWLLVEAADQVTAVLERAQAQLEDSRGVPTGRLVLAAFPTACRGFVAAAVAELSGRYAELDCRLVELDPNRSTAQVVRGEADVAVVHDWHNTPLVLPGSLSASPLGEDVADVVLPAGHPLAGRETLTPSDLLGERWISQGPGAMCHEWLTRTFARCGARPDIAYQVEEHESQVALLAAGLGVTVLPRLGRRALPAGVRAVPMRPAPSRQVSATWRGQAERRPAVRAVLDALRRHWDAATVPDGVPGTGKPGDR</sequence>
<dbReference type="RefSeq" id="WP_222976261.1">
    <property type="nucleotide sequence ID" value="NZ_JAINVZ010000005.1"/>
</dbReference>
<dbReference type="PANTHER" id="PTHR30346">
    <property type="entry name" value="TRANSCRIPTIONAL DUAL REGULATOR HCAR-RELATED"/>
    <property type="match status" value="1"/>
</dbReference>
<evidence type="ECO:0000313" key="6">
    <source>
        <dbReference type="EMBL" id="MBY8885140.1"/>
    </source>
</evidence>
<protein>
    <submittedName>
        <fullName evidence="6">LysR family transcriptional regulator</fullName>
    </submittedName>
</protein>
<evidence type="ECO:0000256" key="3">
    <source>
        <dbReference type="ARBA" id="ARBA00023125"/>
    </source>
</evidence>
<dbReference type="InterPro" id="IPR000847">
    <property type="entry name" value="LysR_HTH_N"/>
</dbReference>
<evidence type="ECO:0000259" key="5">
    <source>
        <dbReference type="PROSITE" id="PS50931"/>
    </source>
</evidence>
<dbReference type="InterPro" id="IPR036390">
    <property type="entry name" value="WH_DNA-bd_sf"/>
</dbReference>
<accession>A0ABS7QPM3</accession>
<dbReference type="PANTHER" id="PTHR30346:SF29">
    <property type="entry name" value="LYSR SUBSTRATE-BINDING"/>
    <property type="match status" value="1"/>
</dbReference>
<feature type="domain" description="HTH lysR-type" evidence="5">
    <location>
        <begin position="2"/>
        <end position="59"/>
    </location>
</feature>
<comment type="caution">
    <text evidence="6">The sequence shown here is derived from an EMBL/GenBank/DDBJ whole genome shotgun (WGS) entry which is preliminary data.</text>
</comment>
<dbReference type="Gene3D" id="1.10.10.10">
    <property type="entry name" value="Winged helix-like DNA-binding domain superfamily/Winged helix DNA-binding domain"/>
    <property type="match status" value="1"/>
</dbReference>
<dbReference type="Proteomes" id="UP001198565">
    <property type="component" value="Unassembled WGS sequence"/>
</dbReference>
<dbReference type="InterPro" id="IPR036388">
    <property type="entry name" value="WH-like_DNA-bd_sf"/>
</dbReference>
<dbReference type="SUPFAM" id="SSF53850">
    <property type="entry name" value="Periplasmic binding protein-like II"/>
    <property type="match status" value="1"/>
</dbReference>
<dbReference type="Pfam" id="PF03466">
    <property type="entry name" value="LysR_substrate"/>
    <property type="match status" value="1"/>
</dbReference>
<keyword evidence="4" id="KW-0804">Transcription</keyword>
<comment type="similarity">
    <text evidence="1">Belongs to the LysR transcriptional regulatory family.</text>
</comment>
<evidence type="ECO:0000256" key="1">
    <source>
        <dbReference type="ARBA" id="ARBA00009437"/>
    </source>
</evidence>
<dbReference type="PROSITE" id="PS50931">
    <property type="entry name" value="HTH_LYSR"/>
    <property type="match status" value="1"/>
</dbReference>
<dbReference type="CDD" id="cd08423">
    <property type="entry name" value="PBP2_LTTR_like_6"/>
    <property type="match status" value="1"/>
</dbReference>
<gene>
    <name evidence="6" type="ORF">K7472_09825</name>
</gene>
<organism evidence="6 7">
    <name type="scientific">Streptantibioticus parmotrematis</name>
    <dbReference type="NCBI Taxonomy" id="2873249"/>
    <lineage>
        <taxon>Bacteria</taxon>
        <taxon>Bacillati</taxon>
        <taxon>Actinomycetota</taxon>
        <taxon>Actinomycetes</taxon>
        <taxon>Kitasatosporales</taxon>
        <taxon>Streptomycetaceae</taxon>
        <taxon>Streptantibioticus</taxon>
    </lineage>
</organism>
<keyword evidence="3" id="KW-0238">DNA-binding</keyword>
<dbReference type="SUPFAM" id="SSF46785">
    <property type="entry name" value="Winged helix' DNA-binding domain"/>
    <property type="match status" value="1"/>
</dbReference>
<name>A0ABS7QPM3_9ACTN</name>
<dbReference type="EMBL" id="JAINVZ010000005">
    <property type="protein sequence ID" value="MBY8885140.1"/>
    <property type="molecule type" value="Genomic_DNA"/>
</dbReference>
<keyword evidence="2" id="KW-0805">Transcription regulation</keyword>
<dbReference type="Gene3D" id="3.40.190.10">
    <property type="entry name" value="Periplasmic binding protein-like II"/>
    <property type="match status" value="2"/>
</dbReference>
<dbReference type="Pfam" id="PF00126">
    <property type="entry name" value="HTH_1"/>
    <property type="match status" value="1"/>
</dbReference>
<evidence type="ECO:0000313" key="7">
    <source>
        <dbReference type="Proteomes" id="UP001198565"/>
    </source>
</evidence>
<reference evidence="6 7" key="1">
    <citation type="submission" date="2021-08" db="EMBL/GenBank/DDBJ databases">
        <title>Streptomyces sp. PTM05 isolated from lichen.</title>
        <authorList>
            <person name="Somphong A."/>
            <person name="Phongsopitanun W."/>
            <person name="Tanasupawat S."/>
        </authorList>
    </citation>
    <scope>NUCLEOTIDE SEQUENCE [LARGE SCALE GENOMIC DNA]</scope>
    <source>
        <strain evidence="6 7">Ptm05</strain>
    </source>
</reference>
<evidence type="ECO:0000256" key="4">
    <source>
        <dbReference type="ARBA" id="ARBA00023163"/>
    </source>
</evidence>